<protein>
    <submittedName>
        <fullName evidence="1">Uncharacterized protein</fullName>
    </submittedName>
</protein>
<gene>
    <name evidence="1" type="ORF">SDC9_20969</name>
</gene>
<organism evidence="1">
    <name type="scientific">bioreactor metagenome</name>
    <dbReference type="NCBI Taxonomy" id="1076179"/>
    <lineage>
        <taxon>unclassified sequences</taxon>
        <taxon>metagenomes</taxon>
        <taxon>ecological metagenomes</taxon>
    </lineage>
</organism>
<dbReference type="AlphaFoldDB" id="A0A644U880"/>
<dbReference type="EMBL" id="VSSQ01000086">
    <property type="protein sequence ID" value="MPL75148.1"/>
    <property type="molecule type" value="Genomic_DNA"/>
</dbReference>
<evidence type="ECO:0000313" key="1">
    <source>
        <dbReference type="EMBL" id="MPL75148.1"/>
    </source>
</evidence>
<comment type="caution">
    <text evidence="1">The sequence shown here is derived from an EMBL/GenBank/DDBJ whole genome shotgun (WGS) entry which is preliminary data.</text>
</comment>
<reference evidence="1" key="1">
    <citation type="submission" date="2019-08" db="EMBL/GenBank/DDBJ databases">
        <authorList>
            <person name="Kucharzyk K."/>
            <person name="Murdoch R.W."/>
            <person name="Higgins S."/>
            <person name="Loffler F."/>
        </authorList>
    </citation>
    <scope>NUCLEOTIDE SEQUENCE</scope>
</reference>
<proteinExistence type="predicted"/>
<accession>A0A644U880</accession>
<name>A0A644U880_9ZZZZ</name>
<sequence>MIAANIGRIFLDAYNEKNQSNYSAKEFFVEKYYGIFFNHYKYMMSAGNSPLENPKISWDKMRTGQIPYETVEKRNDRFTKTVEKIDTGPADASIAIGFPTLDLTAPTSGQITNLQLPINTDEIYLTWIGSGLGIGVQSGLSLLFSNKQILLDLFEGWQVYRDYLNSTPGLRGNQINTWNGQWIAHRYDKLSYDEANPTASFNPFGTMKDGGIEVNTQSWTKVLIGISRYCHDTTLIAYVYNLNKVNTTVGFIPFDLPRIRKPFELYDKYFGATKQDHVDQLFGTAIGFTKACQMGAIGVNALEPKGFRDCMEKGVVPKYNPTDEEKTINFNTYQIWLLAMLNNEQLWEKAQQIATTLNDYIKSDKSTKTTKSQEVAGLLASVNKKQFIEALISIVKNSTETDQLAKIAEIIHTMPVDNVPYFLTLIRFQYAVANKQSKNE</sequence>